<protein>
    <submittedName>
        <fullName evidence="1">Uncharacterized protein</fullName>
    </submittedName>
</protein>
<evidence type="ECO:0000313" key="2">
    <source>
        <dbReference type="Proteomes" id="UP000092573"/>
    </source>
</evidence>
<gene>
    <name evidence="1" type="ORF">AWM70_17285</name>
</gene>
<keyword evidence="2" id="KW-1185">Reference proteome</keyword>
<dbReference type="EMBL" id="CP014167">
    <property type="protein sequence ID" value="ANS76119.1"/>
    <property type="molecule type" value="Genomic_DNA"/>
</dbReference>
<evidence type="ECO:0000313" key="1">
    <source>
        <dbReference type="EMBL" id="ANS76119.1"/>
    </source>
</evidence>
<sequence>MKMIQSIYDIEELEAGGNIPLSYISVVRTQFEEWYESDHTDECLTEFRLPAESCIHHLEEEKDAKFILDQLIHVEYVETEEVQDCRYFRIGIMNDHQMNLVFFIEGTLSSRIEQWLQN</sequence>
<proteinExistence type="predicted"/>
<dbReference type="KEGG" id="pyg:AWM70_17285"/>
<dbReference type="STRING" id="1462996.AWM70_17285"/>
<dbReference type="AlphaFoldDB" id="A0A1B1N3X9"/>
<organism evidence="1 2">
    <name type="scientific">Paenibacillus yonginensis</name>
    <dbReference type="NCBI Taxonomy" id="1462996"/>
    <lineage>
        <taxon>Bacteria</taxon>
        <taxon>Bacillati</taxon>
        <taxon>Bacillota</taxon>
        <taxon>Bacilli</taxon>
        <taxon>Bacillales</taxon>
        <taxon>Paenibacillaceae</taxon>
        <taxon>Paenibacillus</taxon>
    </lineage>
</organism>
<dbReference type="RefSeq" id="WP_068698464.1">
    <property type="nucleotide sequence ID" value="NZ_CP014167.1"/>
</dbReference>
<accession>A0A1B1N3X9</accession>
<name>A0A1B1N3X9_9BACL</name>
<dbReference type="OrthoDB" id="2876757at2"/>
<reference evidence="1 2" key="1">
    <citation type="submission" date="2016-01" db="EMBL/GenBank/DDBJ databases">
        <title>Complete Genome Sequence of Paenibacillus yonginensis DCY84, a novel Plant Growth-Promoting Bacteria with Elicitation of Induced Systemic Resistance.</title>
        <authorList>
            <person name="Kim Y.J."/>
            <person name="Yang D.C."/>
            <person name="Sukweenadhi J."/>
        </authorList>
    </citation>
    <scope>NUCLEOTIDE SEQUENCE [LARGE SCALE GENOMIC DNA]</scope>
    <source>
        <strain evidence="1 2">DCY84</strain>
    </source>
</reference>
<dbReference type="Proteomes" id="UP000092573">
    <property type="component" value="Chromosome"/>
</dbReference>